<reference evidence="2 3" key="1">
    <citation type="journal article" date="2018" name="PLoS Genet.">
        <title>Population sequencing reveals clonal diversity and ancestral inbreeding in the grapevine cultivar Chardonnay.</title>
        <authorList>
            <person name="Roach M.J."/>
            <person name="Johnson D.L."/>
            <person name="Bohlmann J."/>
            <person name="van Vuuren H.J."/>
            <person name="Jones S.J."/>
            <person name="Pretorius I.S."/>
            <person name="Schmidt S.A."/>
            <person name="Borneman A.R."/>
        </authorList>
    </citation>
    <scope>NUCLEOTIDE SEQUENCE [LARGE SCALE GENOMIC DNA]</scope>
    <source>
        <strain evidence="3">cv. Chardonnay</strain>
        <strain evidence="2">I10V1</strain>
        <tissue evidence="2">Leaf</tissue>
    </source>
</reference>
<name>A0A438JN01_VITVI</name>
<accession>A0A438JN01</accession>
<gene>
    <name evidence="2" type="ORF">CK203_016251</name>
    <name evidence="1" type="ORF">CK203_116109</name>
</gene>
<dbReference type="EMBL" id="QGNW01000035">
    <property type="protein sequence ID" value="RVX10333.1"/>
    <property type="molecule type" value="Genomic_DNA"/>
</dbReference>
<evidence type="ECO:0000313" key="2">
    <source>
        <dbReference type="EMBL" id="RVX10333.1"/>
    </source>
</evidence>
<dbReference type="AlphaFoldDB" id="A0A438JN01"/>
<protein>
    <submittedName>
        <fullName evidence="2">Uncharacterized protein</fullName>
    </submittedName>
</protein>
<comment type="caution">
    <text evidence="2">The sequence shown here is derived from an EMBL/GenBank/DDBJ whole genome shotgun (WGS) entry which is preliminary data.</text>
</comment>
<evidence type="ECO:0000313" key="1">
    <source>
        <dbReference type="EMBL" id="RVW47070.1"/>
    </source>
</evidence>
<evidence type="ECO:0000313" key="3">
    <source>
        <dbReference type="Proteomes" id="UP000288805"/>
    </source>
</evidence>
<organism evidence="2 3">
    <name type="scientific">Vitis vinifera</name>
    <name type="common">Grape</name>
    <dbReference type="NCBI Taxonomy" id="29760"/>
    <lineage>
        <taxon>Eukaryota</taxon>
        <taxon>Viridiplantae</taxon>
        <taxon>Streptophyta</taxon>
        <taxon>Embryophyta</taxon>
        <taxon>Tracheophyta</taxon>
        <taxon>Spermatophyta</taxon>
        <taxon>Magnoliopsida</taxon>
        <taxon>eudicotyledons</taxon>
        <taxon>Gunneridae</taxon>
        <taxon>Pentapetalae</taxon>
        <taxon>rosids</taxon>
        <taxon>Vitales</taxon>
        <taxon>Vitaceae</taxon>
        <taxon>Viteae</taxon>
        <taxon>Vitis</taxon>
    </lineage>
</organism>
<dbReference type="EMBL" id="QGNW01001291">
    <property type="protein sequence ID" value="RVW47070.1"/>
    <property type="molecule type" value="Genomic_DNA"/>
</dbReference>
<sequence length="230" mass="26094">MDVSLESKSLPSVGNSRKSYLQVTSQRLVKGKLVYLLGRRSLALPSVGPGDFKAGESTALYKKVAKSSRNKRVISQRCAKFFLQLGVIGLQWLFIFASPPCIPDLLMEKDFKALVLHEFELSNALPRIPNNSPHPRIALSFYFLSLVFRVGLVIQSHNSWRSYSLALHILPSLFHIRPQFSSLRCPMLTAYSSRSPHKAAYFGRVLVRTPGWFDRYSSLIWFFESFFGTS</sequence>
<proteinExistence type="predicted"/>
<dbReference type="Proteomes" id="UP000288805">
    <property type="component" value="Unassembled WGS sequence"/>
</dbReference>